<dbReference type="Gene3D" id="3.50.30.50">
    <property type="entry name" value="Putative cyclase"/>
    <property type="match status" value="1"/>
</dbReference>
<dbReference type="EMBL" id="QMAU01000038">
    <property type="protein sequence ID" value="RXI54868.1"/>
    <property type="molecule type" value="Genomic_DNA"/>
</dbReference>
<dbReference type="AlphaFoldDB" id="A0A4Q0VFM4"/>
<dbReference type="RefSeq" id="WP_023438758.1">
    <property type="nucleotide sequence ID" value="NZ_AP026806.1"/>
</dbReference>
<dbReference type="Proteomes" id="UP000290273">
    <property type="component" value="Unassembled WGS sequence"/>
</dbReference>
<accession>A0A4Q0VFM4</accession>
<dbReference type="GO" id="GO:0019441">
    <property type="term" value="P:L-tryptophan catabolic process to kynurenine"/>
    <property type="evidence" value="ECO:0007669"/>
    <property type="project" value="InterPro"/>
</dbReference>
<dbReference type="GO" id="GO:0004061">
    <property type="term" value="F:arylformamidase activity"/>
    <property type="evidence" value="ECO:0007669"/>
    <property type="project" value="InterPro"/>
</dbReference>
<dbReference type="PANTHER" id="PTHR31118">
    <property type="entry name" value="CYCLASE-LIKE PROTEIN 2"/>
    <property type="match status" value="1"/>
</dbReference>
<dbReference type="SUPFAM" id="SSF102198">
    <property type="entry name" value="Putative cyclase"/>
    <property type="match status" value="1"/>
</dbReference>
<dbReference type="InterPro" id="IPR007325">
    <property type="entry name" value="KFase/CYL"/>
</dbReference>
<organism evidence="2 5">
    <name type="scientific">Clostridium tetani</name>
    <dbReference type="NCBI Taxonomy" id="1513"/>
    <lineage>
        <taxon>Bacteria</taxon>
        <taxon>Bacillati</taxon>
        <taxon>Bacillota</taxon>
        <taxon>Clostridia</taxon>
        <taxon>Eubacteriales</taxon>
        <taxon>Clostridiaceae</taxon>
        <taxon>Clostridium</taxon>
    </lineage>
</organism>
<evidence type="ECO:0000313" key="2">
    <source>
        <dbReference type="EMBL" id="RXI49897.1"/>
    </source>
</evidence>
<evidence type="ECO:0000313" key="6">
    <source>
        <dbReference type="Proteomes" id="UP001321763"/>
    </source>
</evidence>
<sequence>MKVIDLTHIFQSNISLFPGDENPIIEEVSNVKEHGYKTTKINMTTHLGTHLDCKSHVFEDGFTTSDANLNKFLGQGIVIDCSTVKKGEKIDVNILKQYDLSCKDFILIYTNWNSFWKKEEYVKDYPVLSEQAAKYLTSFNIKGIGLDTISIDSIDNEELTNHKILLGKDVVIIENLKNLHKLLNKEFQFSALPLKIKNGDGSPVRAVAIID</sequence>
<reference evidence="4 5" key="1">
    <citation type="submission" date="2018-06" db="EMBL/GenBank/DDBJ databases">
        <title>Genome conservation of Clostridium tetani.</title>
        <authorList>
            <person name="Bruggemann H."/>
            <person name="Popoff M.R."/>
        </authorList>
    </citation>
    <scope>NUCLEOTIDE SEQUENCE [LARGE SCALE GENOMIC DNA]</scope>
    <source>
        <strain evidence="2 5">2017.061</strain>
        <strain evidence="3 4">63.05</strain>
    </source>
</reference>
<dbReference type="EMBL" id="AP026818">
    <property type="protein sequence ID" value="BDR81536.1"/>
    <property type="molecule type" value="Genomic_DNA"/>
</dbReference>
<protein>
    <submittedName>
        <fullName evidence="1 2">Cyclase</fullName>
    </submittedName>
</protein>
<dbReference type="Proteomes" id="UP001321763">
    <property type="component" value="Chromosome"/>
</dbReference>
<evidence type="ECO:0000313" key="4">
    <source>
        <dbReference type="Proteomes" id="UP000290273"/>
    </source>
</evidence>
<evidence type="ECO:0000313" key="1">
    <source>
        <dbReference type="EMBL" id="BDR81536.1"/>
    </source>
</evidence>
<dbReference type="Pfam" id="PF04199">
    <property type="entry name" value="Cyclase"/>
    <property type="match status" value="1"/>
</dbReference>
<evidence type="ECO:0000313" key="5">
    <source>
        <dbReference type="Proteomes" id="UP000290921"/>
    </source>
</evidence>
<gene>
    <name evidence="2" type="ORF">DP130_02610</name>
    <name evidence="3" type="ORF">DP131_09015</name>
    <name evidence="1" type="ORF">K234311028_17820</name>
</gene>
<evidence type="ECO:0000313" key="3">
    <source>
        <dbReference type="EMBL" id="RXI54868.1"/>
    </source>
</evidence>
<dbReference type="Proteomes" id="UP000290921">
    <property type="component" value="Unassembled WGS sequence"/>
</dbReference>
<reference evidence="1 6" key="2">
    <citation type="submission" date="2022-09" db="EMBL/GenBank/DDBJ databases">
        <title>complete genome sequences of Clostridium tetani str. KHSU-234311-028 isolated from soil.</title>
        <authorList>
            <person name="Sekizuka T."/>
            <person name="Shitada C."/>
            <person name="Takahashi M."/>
            <person name="Kuroda M."/>
        </authorList>
    </citation>
    <scope>NUCLEOTIDE SEQUENCE [LARGE SCALE GENOMIC DNA]</scope>
    <source>
        <strain evidence="1 6">KHSU-234311-028</strain>
    </source>
</reference>
<dbReference type="EMBL" id="QMAP01000002">
    <property type="protein sequence ID" value="RXI49897.1"/>
    <property type="molecule type" value="Genomic_DNA"/>
</dbReference>
<dbReference type="PANTHER" id="PTHR31118:SF12">
    <property type="entry name" value="CYCLASE-LIKE PROTEIN 2"/>
    <property type="match status" value="1"/>
</dbReference>
<proteinExistence type="predicted"/>
<dbReference type="InterPro" id="IPR037175">
    <property type="entry name" value="KFase_sf"/>
</dbReference>
<name>A0A4Q0VFM4_CLOTA</name>